<feature type="transmembrane region" description="Helical" evidence="1">
    <location>
        <begin position="97"/>
        <end position="126"/>
    </location>
</feature>
<keyword evidence="3" id="KW-1185">Reference proteome</keyword>
<proteinExistence type="predicted"/>
<protein>
    <submittedName>
        <fullName evidence="2">DUF1449 domain-containing protein</fullName>
    </submittedName>
</protein>
<keyword evidence="1" id="KW-0472">Membrane</keyword>
<keyword evidence="1" id="KW-0812">Transmembrane</keyword>
<dbReference type="Proteomes" id="UP000806528">
    <property type="component" value="Unassembled WGS sequence"/>
</dbReference>
<reference evidence="2 3" key="1">
    <citation type="submission" date="2020-09" db="EMBL/GenBank/DDBJ databases">
        <title>Diversity and distribution of actinomycetes associated with coral in the coast of Hainan.</title>
        <authorList>
            <person name="Li F."/>
        </authorList>
    </citation>
    <scope>NUCLEOTIDE SEQUENCE [LARGE SCALE GENOMIC DNA]</scope>
    <source>
        <strain evidence="2 3">HNM0947</strain>
    </source>
</reference>
<keyword evidence="1" id="KW-1133">Transmembrane helix</keyword>
<dbReference type="EMBL" id="JADBGI010000006">
    <property type="protein sequence ID" value="MBE2998862.1"/>
    <property type="molecule type" value="Genomic_DNA"/>
</dbReference>
<accession>A0ABR9P4V8</accession>
<feature type="transmembrane region" description="Helical" evidence="1">
    <location>
        <begin position="66"/>
        <end position="91"/>
    </location>
</feature>
<gene>
    <name evidence="2" type="ORF">IDM40_09110</name>
</gene>
<sequence>MDLFLSTAFGFPTVLFTPLLIVATLYWLLVALGTADTELLDSSGEAGEALGFSAVMARVGLGRVPATVAITLLVLVAWFVSMLGSIMVSVLDLESTALLLLLGLVVLLIAIVGAWAVASGVVMGLARFLPGRAKSAEHELVGRTCTIRIGRADAEFGQAEITTQDGASISIPVRTTGGEILDLGSTALIFEHDARNEVFLVTRFDPALDPGRD</sequence>
<dbReference type="RefSeq" id="WP_193121490.1">
    <property type="nucleotide sequence ID" value="NZ_JADBGI010000006.1"/>
</dbReference>
<evidence type="ECO:0000313" key="3">
    <source>
        <dbReference type="Proteomes" id="UP000806528"/>
    </source>
</evidence>
<feature type="transmembrane region" description="Helical" evidence="1">
    <location>
        <begin position="6"/>
        <end position="29"/>
    </location>
</feature>
<evidence type="ECO:0000256" key="1">
    <source>
        <dbReference type="SAM" id="Phobius"/>
    </source>
</evidence>
<name>A0ABR9P4V8_9ACTN</name>
<comment type="caution">
    <text evidence="2">The sequence shown here is derived from an EMBL/GenBank/DDBJ whole genome shotgun (WGS) entry which is preliminary data.</text>
</comment>
<organism evidence="2 3">
    <name type="scientific">Nocardiopsis coralli</name>
    <dbReference type="NCBI Taxonomy" id="2772213"/>
    <lineage>
        <taxon>Bacteria</taxon>
        <taxon>Bacillati</taxon>
        <taxon>Actinomycetota</taxon>
        <taxon>Actinomycetes</taxon>
        <taxon>Streptosporangiales</taxon>
        <taxon>Nocardiopsidaceae</taxon>
        <taxon>Nocardiopsis</taxon>
    </lineage>
</organism>
<evidence type="ECO:0000313" key="2">
    <source>
        <dbReference type="EMBL" id="MBE2998862.1"/>
    </source>
</evidence>